<reference evidence="11" key="1">
    <citation type="journal article" date="2019" name="Int. J. Syst. Evol. Microbiol.">
        <title>The Global Catalogue of Microorganisms (GCM) 10K type strain sequencing project: providing services to taxonomists for standard genome sequencing and annotation.</title>
        <authorList>
            <consortium name="The Broad Institute Genomics Platform"/>
            <consortium name="The Broad Institute Genome Sequencing Center for Infectious Disease"/>
            <person name="Wu L."/>
            <person name="Ma J."/>
        </authorList>
    </citation>
    <scope>NUCLEOTIDE SEQUENCE [LARGE SCALE GENOMIC DNA]</scope>
    <source>
        <strain evidence="11">PCU 347</strain>
    </source>
</reference>
<dbReference type="PANTHER" id="PTHR30509:SF9">
    <property type="entry name" value="MULTIDRUG RESISTANCE PROTEIN MDTO"/>
    <property type="match status" value="1"/>
</dbReference>
<keyword evidence="5 8" id="KW-0472">Membrane</keyword>
<dbReference type="Proteomes" id="UP001595824">
    <property type="component" value="Unassembled WGS sequence"/>
</dbReference>
<name>A0ABV8TPD0_9ACTN</name>
<feature type="transmembrane region" description="Helical" evidence="8">
    <location>
        <begin position="410"/>
        <end position="432"/>
    </location>
</feature>
<feature type="transmembrane region" description="Helical" evidence="8">
    <location>
        <begin position="183"/>
        <end position="202"/>
    </location>
</feature>
<feature type="domain" description="Integral membrane bound transporter" evidence="9">
    <location>
        <begin position="417"/>
        <end position="542"/>
    </location>
</feature>
<keyword evidence="2" id="KW-1003">Cell membrane</keyword>
<dbReference type="Pfam" id="PF13515">
    <property type="entry name" value="FUSC_2"/>
    <property type="match status" value="1"/>
</dbReference>
<evidence type="ECO:0000256" key="6">
    <source>
        <dbReference type="ARBA" id="ARBA00043993"/>
    </source>
</evidence>
<evidence type="ECO:0000256" key="3">
    <source>
        <dbReference type="ARBA" id="ARBA00022692"/>
    </source>
</evidence>
<feature type="transmembrane region" description="Helical" evidence="8">
    <location>
        <begin position="74"/>
        <end position="92"/>
    </location>
</feature>
<feature type="transmembrane region" description="Helical" evidence="8">
    <location>
        <begin position="47"/>
        <end position="68"/>
    </location>
</feature>
<keyword evidence="4 8" id="KW-1133">Transmembrane helix</keyword>
<dbReference type="PANTHER" id="PTHR30509">
    <property type="entry name" value="P-HYDROXYBENZOIC ACID EFFLUX PUMP SUBUNIT-RELATED"/>
    <property type="match status" value="1"/>
</dbReference>
<gene>
    <name evidence="10" type="ORF">ACFPC0_33560</name>
</gene>
<accession>A0ABV8TPD0</accession>
<feature type="transmembrane region" description="Helical" evidence="8">
    <location>
        <begin position="99"/>
        <end position="121"/>
    </location>
</feature>
<dbReference type="RefSeq" id="WP_381744057.1">
    <property type="nucleotide sequence ID" value="NZ_JBHSDP010000029.1"/>
</dbReference>
<evidence type="ECO:0000259" key="9">
    <source>
        <dbReference type="Pfam" id="PF13515"/>
    </source>
</evidence>
<protein>
    <submittedName>
        <fullName evidence="10">FUSC family protein</fullName>
    </submittedName>
</protein>
<feature type="transmembrane region" description="Helical" evidence="8">
    <location>
        <begin position="127"/>
        <end position="146"/>
    </location>
</feature>
<evidence type="ECO:0000256" key="5">
    <source>
        <dbReference type="ARBA" id="ARBA00023136"/>
    </source>
</evidence>
<comment type="similarity">
    <text evidence="6">Belongs to the YccS/YhfK family.</text>
</comment>
<evidence type="ECO:0000256" key="2">
    <source>
        <dbReference type="ARBA" id="ARBA00022475"/>
    </source>
</evidence>
<feature type="transmembrane region" description="Helical" evidence="8">
    <location>
        <begin position="529"/>
        <end position="547"/>
    </location>
</feature>
<feature type="region of interest" description="Disordered" evidence="7">
    <location>
        <begin position="1"/>
        <end position="23"/>
    </location>
</feature>
<evidence type="ECO:0000256" key="4">
    <source>
        <dbReference type="ARBA" id="ARBA00022989"/>
    </source>
</evidence>
<feature type="compositionally biased region" description="Pro residues" evidence="7">
    <location>
        <begin position="347"/>
        <end position="369"/>
    </location>
</feature>
<evidence type="ECO:0000256" key="8">
    <source>
        <dbReference type="SAM" id="Phobius"/>
    </source>
</evidence>
<feature type="region of interest" description="Disordered" evidence="7">
    <location>
        <begin position="260"/>
        <end position="281"/>
    </location>
</feature>
<feature type="compositionally biased region" description="Low complexity" evidence="7">
    <location>
        <begin position="370"/>
        <end position="380"/>
    </location>
</feature>
<proteinExistence type="inferred from homology"/>
<feature type="transmembrane region" description="Helical" evidence="8">
    <location>
        <begin position="477"/>
        <end position="509"/>
    </location>
</feature>
<organism evidence="10 11">
    <name type="scientific">Streptomyces andamanensis</name>
    <dbReference type="NCBI Taxonomy" id="1565035"/>
    <lineage>
        <taxon>Bacteria</taxon>
        <taxon>Bacillati</taxon>
        <taxon>Actinomycetota</taxon>
        <taxon>Actinomycetes</taxon>
        <taxon>Kitasatosporales</taxon>
        <taxon>Streptomycetaceae</taxon>
        <taxon>Streptomyces</taxon>
    </lineage>
</organism>
<feature type="compositionally biased region" description="Basic and acidic residues" evidence="7">
    <location>
        <begin position="1"/>
        <end position="11"/>
    </location>
</feature>
<evidence type="ECO:0000256" key="1">
    <source>
        <dbReference type="ARBA" id="ARBA00004651"/>
    </source>
</evidence>
<dbReference type="EMBL" id="JBHSDP010000029">
    <property type="protein sequence ID" value="MFC4332610.1"/>
    <property type="molecule type" value="Genomic_DNA"/>
</dbReference>
<keyword evidence="11" id="KW-1185">Reference proteome</keyword>
<feature type="transmembrane region" description="Helical" evidence="8">
    <location>
        <begin position="153"/>
        <end position="171"/>
    </location>
</feature>
<comment type="caution">
    <text evidence="10">The sequence shown here is derived from an EMBL/GenBank/DDBJ whole genome shotgun (WGS) entry which is preliminary data.</text>
</comment>
<sequence>MLRSMDPEGRPGRASHRRARGEAGRAVAGVARVLSPRGALAVHQVDGALVFALRAALAMALVALPIVLAGRPDLAVYAMLGSFTTTFGRNLPYPRRARVLAWVALAMTACVGCGVTLAALVRPQAGGAGAVLVVAATAVVAGAAKFACDAARLGGLGAVLLLFSFAVAAESPAAFTDVLPRTGLAAAAAAVAWALAVAGRYVHPDRPQRLAVAVALRELARLLTAADAEGADPGGAAGRERHRATVAVLHAYHCLGLAPHTHRSPGPDRCPPGAGARGGRDGTTVCVRLADVSWSLLIGSASRPSPRGAESAELLRRQARLLADRRRARPELLPGLPTPYADAGAAPPTPPARTPGADPPPLSAPPSAPPSALSPAPSADSTRRAGELFAGPRLAGPVHLSVRVVPALRMVLGTGVAGALALVLGLGHGYWAAISAAAVLHSVNIRTTAQRAVQRTLGTVLGLLLALGVLGAHPDPVVLVLVIVALEFLLECVVVLNYGLGVVFLTPLALLLSELAAPAPAGALVQDRALASLLGIAVGLACAMLVVDDHAAVRVEHALAACTRAARQAEEVLAGAAGPPPAELAVRLAEAVVELREADDAAAGELWQAGIDPALLAAAERRGYLLLERLLSHPPE</sequence>
<dbReference type="InterPro" id="IPR049453">
    <property type="entry name" value="Memb_transporter_dom"/>
</dbReference>
<evidence type="ECO:0000313" key="10">
    <source>
        <dbReference type="EMBL" id="MFC4332610.1"/>
    </source>
</evidence>
<evidence type="ECO:0000256" key="7">
    <source>
        <dbReference type="SAM" id="MobiDB-lite"/>
    </source>
</evidence>
<comment type="subcellular location">
    <subcellularLocation>
        <location evidence="1">Cell membrane</location>
        <topology evidence="1">Multi-pass membrane protein</topology>
    </subcellularLocation>
</comment>
<feature type="region of interest" description="Disordered" evidence="7">
    <location>
        <begin position="326"/>
        <end position="383"/>
    </location>
</feature>
<keyword evidence="3 8" id="KW-0812">Transmembrane</keyword>
<evidence type="ECO:0000313" key="11">
    <source>
        <dbReference type="Proteomes" id="UP001595824"/>
    </source>
</evidence>